<dbReference type="InterPro" id="IPR052023">
    <property type="entry name" value="Histidine_kinase_KdpD"/>
</dbReference>
<dbReference type="PANTHER" id="PTHR45569">
    <property type="entry name" value="SENSOR PROTEIN KDPD"/>
    <property type="match status" value="1"/>
</dbReference>
<evidence type="ECO:0000313" key="13">
    <source>
        <dbReference type="EMBL" id="PCE39992.1"/>
    </source>
</evidence>
<dbReference type="RefSeq" id="WP_066969331.1">
    <property type="nucleotide sequence ID" value="NZ_CP023449.1"/>
</dbReference>
<dbReference type="InterPro" id="IPR038318">
    <property type="entry name" value="KdpD_sf"/>
</dbReference>
<dbReference type="KEGG" id="rdi:CMV14_10000"/>
<dbReference type="Gene3D" id="1.20.120.620">
    <property type="entry name" value="Backbone structure of the membrane domain of e. Coli histidine kinase receptor kdpd"/>
    <property type="match status" value="1"/>
</dbReference>
<comment type="caution">
    <text evidence="13">The sequence shown here is derived from an EMBL/GenBank/DDBJ whole genome shotgun (WGS) entry which is preliminary data.</text>
</comment>
<keyword evidence="10 11" id="KW-0472">Membrane</keyword>
<feature type="domain" description="Sensor protein KdpD transmembrane" evidence="12">
    <location>
        <begin position="171"/>
        <end position="271"/>
    </location>
</feature>
<dbReference type="OrthoDB" id="7536922at2"/>
<organism evidence="13 14">
    <name type="scientific">Rhizorhabdus dicambivorans</name>
    <dbReference type="NCBI Taxonomy" id="1850238"/>
    <lineage>
        <taxon>Bacteria</taxon>
        <taxon>Pseudomonadati</taxon>
        <taxon>Pseudomonadota</taxon>
        <taxon>Alphaproteobacteria</taxon>
        <taxon>Sphingomonadales</taxon>
        <taxon>Sphingomonadaceae</taxon>
        <taxon>Rhizorhabdus</taxon>
    </lineage>
</organism>
<dbReference type="Gene3D" id="3.40.50.12370">
    <property type="match status" value="1"/>
</dbReference>
<gene>
    <name evidence="13" type="ORF">COO09_22620</name>
</gene>
<keyword evidence="6" id="KW-0418">Kinase</keyword>
<evidence type="ECO:0000259" key="12">
    <source>
        <dbReference type="Pfam" id="PF13493"/>
    </source>
</evidence>
<dbReference type="EMBL" id="NWUF01000038">
    <property type="protein sequence ID" value="PCE39992.1"/>
    <property type="molecule type" value="Genomic_DNA"/>
</dbReference>
<keyword evidence="3" id="KW-0808">Transferase</keyword>
<dbReference type="Pfam" id="PF13493">
    <property type="entry name" value="DUF4118"/>
    <property type="match status" value="1"/>
</dbReference>
<keyword evidence="9" id="KW-0902">Two-component regulatory system</keyword>
<dbReference type="GO" id="GO:0005886">
    <property type="term" value="C:plasma membrane"/>
    <property type="evidence" value="ECO:0007669"/>
    <property type="project" value="TreeGrafter"/>
</dbReference>
<evidence type="ECO:0000256" key="1">
    <source>
        <dbReference type="ARBA" id="ARBA00004141"/>
    </source>
</evidence>
<accession>A0A2A4FQK3</accession>
<evidence type="ECO:0000256" key="3">
    <source>
        <dbReference type="ARBA" id="ARBA00022679"/>
    </source>
</evidence>
<evidence type="ECO:0000256" key="11">
    <source>
        <dbReference type="SAM" id="Phobius"/>
    </source>
</evidence>
<keyword evidence="14" id="KW-1185">Reference proteome</keyword>
<feature type="transmembrane region" description="Helical" evidence="11">
    <location>
        <begin position="198"/>
        <end position="230"/>
    </location>
</feature>
<dbReference type="AlphaFoldDB" id="A0A2A4FQK3"/>
<keyword evidence="4 11" id="KW-0812">Transmembrane</keyword>
<evidence type="ECO:0000256" key="9">
    <source>
        <dbReference type="ARBA" id="ARBA00023012"/>
    </source>
</evidence>
<evidence type="ECO:0000313" key="14">
    <source>
        <dbReference type="Proteomes" id="UP000218934"/>
    </source>
</evidence>
<keyword evidence="5" id="KW-0547">Nucleotide-binding</keyword>
<dbReference type="Proteomes" id="UP000218934">
    <property type="component" value="Unassembled WGS sequence"/>
</dbReference>
<dbReference type="InterPro" id="IPR029016">
    <property type="entry name" value="GAF-like_dom_sf"/>
</dbReference>
<evidence type="ECO:0000256" key="2">
    <source>
        <dbReference type="ARBA" id="ARBA00022553"/>
    </source>
</evidence>
<evidence type="ECO:0000256" key="6">
    <source>
        <dbReference type="ARBA" id="ARBA00022777"/>
    </source>
</evidence>
<keyword evidence="8 11" id="KW-1133">Transmembrane helix</keyword>
<feature type="transmembrane region" description="Helical" evidence="11">
    <location>
        <begin position="242"/>
        <end position="262"/>
    </location>
</feature>
<dbReference type="GO" id="GO:0000155">
    <property type="term" value="F:phosphorelay sensor kinase activity"/>
    <property type="evidence" value="ECO:0007669"/>
    <property type="project" value="TreeGrafter"/>
</dbReference>
<evidence type="ECO:0000256" key="10">
    <source>
        <dbReference type="ARBA" id="ARBA00023136"/>
    </source>
</evidence>
<dbReference type="GO" id="GO:0005524">
    <property type="term" value="F:ATP binding"/>
    <property type="evidence" value="ECO:0007669"/>
    <property type="project" value="UniProtKB-KW"/>
</dbReference>
<evidence type="ECO:0000256" key="8">
    <source>
        <dbReference type="ARBA" id="ARBA00022989"/>
    </source>
</evidence>
<name>A0A2A4FQK3_9SPHN</name>
<evidence type="ECO:0000256" key="4">
    <source>
        <dbReference type="ARBA" id="ARBA00022692"/>
    </source>
</evidence>
<dbReference type="PANTHER" id="PTHR45569:SF1">
    <property type="entry name" value="SENSOR PROTEIN KDPD"/>
    <property type="match status" value="1"/>
</dbReference>
<feature type="transmembrane region" description="Helical" evidence="11">
    <location>
        <begin position="170"/>
        <end position="191"/>
    </location>
</feature>
<keyword evidence="7" id="KW-0067">ATP-binding</keyword>
<sequence length="427" mass="45887">MNQVTSPAVTASSVTSLASDLPRQIAVAIGGSGDGEKLVRSAHELAQALGSSWEAVHVETPGEERDPAAAGRIADAMRLAAQLSASIAIVPAATVLDGLSAYLENAPIKHLVLGKRALRRRLFRSRSGLDELAARNDVALHIYPARAVEREIRVPTRLGSSFISARPLSFAYAALAVLLTLVLAEGLQFFINTRSLDLLFLFPVIAIAARWGVGPGLFAAALSVVCYNFFLLAPAFDFDLRAPQNIIMALVLTGVTIYTGMLTHRLRGRLVLSDRSARENASIASLAQRLAADCTWTDTATTLCEYVESLLKVHATVFREIGGELLVAAATPSEPQLGPVDQAALDWAWRNGIESGAGTDILSSANWQFQPLKTSLGMLAILGIARDDGRDPIAPHQRVLFSTLVAQAALAHERLRLEDDMRSRWAD</sequence>
<dbReference type="Gene3D" id="3.30.450.40">
    <property type="match status" value="1"/>
</dbReference>
<proteinExistence type="predicted"/>
<protein>
    <submittedName>
        <fullName evidence="13">DUF4118 domain-containing protein</fullName>
    </submittedName>
</protein>
<evidence type="ECO:0000256" key="7">
    <source>
        <dbReference type="ARBA" id="ARBA00022840"/>
    </source>
</evidence>
<reference evidence="13 14" key="1">
    <citation type="submission" date="2017-09" db="EMBL/GenBank/DDBJ databases">
        <title>The Catabolism of 3,6-Dichlorosalicylic acid is Initiated by the Cytochrome P450 Monooxygenase DsmABC in Rhizorhabdus dicambivorans Ndbn-20.</title>
        <authorList>
            <person name="Na L."/>
        </authorList>
    </citation>
    <scope>NUCLEOTIDE SEQUENCE [LARGE SCALE GENOMIC DNA]</scope>
    <source>
        <strain evidence="13 14">Ndbn-20m</strain>
    </source>
</reference>
<dbReference type="InterPro" id="IPR025201">
    <property type="entry name" value="KdpD_TM"/>
</dbReference>
<comment type="subcellular location">
    <subcellularLocation>
        <location evidence="1">Membrane</location>
        <topology evidence="1">Multi-pass membrane protein</topology>
    </subcellularLocation>
</comment>
<keyword evidence="2" id="KW-0597">Phosphoprotein</keyword>
<dbReference type="SUPFAM" id="SSF52402">
    <property type="entry name" value="Adenine nucleotide alpha hydrolases-like"/>
    <property type="match status" value="1"/>
</dbReference>
<evidence type="ECO:0000256" key="5">
    <source>
        <dbReference type="ARBA" id="ARBA00022741"/>
    </source>
</evidence>